<feature type="transmembrane region" description="Helical" evidence="1">
    <location>
        <begin position="21"/>
        <end position="45"/>
    </location>
</feature>
<feature type="transmembrane region" description="Helical" evidence="1">
    <location>
        <begin position="51"/>
        <end position="73"/>
    </location>
</feature>
<accession>A0A5C3LKC4</accession>
<proteinExistence type="predicted"/>
<gene>
    <name evidence="2" type="ORF">BDQ12DRAFT_691793</name>
</gene>
<dbReference type="OrthoDB" id="3267806at2759"/>
<dbReference type="Proteomes" id="UP000308652">
    <property type="component" value="Unassembled WGS sequence"/>
</dbReference>
<evidence type="ECO:0000256" key="1">
    <source>
        <dbReference type="SAM" id="Phobius"/>
    </source>
</evidence>
<keyword evidence="1" id="KW-0812">Transmembrane</keyword>
<keyword evidence="1" id="KW-1133">Transmembrane helix</keyword>
<evidence type="ECO:0000313" key="3">
    <source>
        <dbReference type="Proteomes" id="UP000308652"/>
    </source>
</evidence>
<name>A0A5C3LKC4_9AGAR</name>
<reference evidence="2 3" key="1">
    <citation type="journal article" date="2019" name="Nat. Ecol. Evol.">
        <title>Megaphylogeny resolves global patterns of mushroom evolution.</title>
        <authorList>
            <person name="Varga T."/>
            <person name="Krizsan K."/>
            <person name="Foldi C."/>
            <person name="Dima B."/>
            <person name="Sanchez-Garcia M."/>
            <person name="Sanchez-Ramirez S."/>
            <person name="Szollosi G.J."/>
            <person name="Szarkandi J.G."/>
            <person name="Papp V."/>
            <person name="Albert L."/>
            <person name="Andreopoulos W."/>
            <person name="Angelini C."/>
            <person name="Antonin V."/>
            <person name="Barry K.W."/>
            <person name="Bougher N.L."/>
            <person name="Buchanan P."/>
            <person name="Buyck B."/>
            <person name="Bense V."/>
            <person name="Catcheside P."/>
            <person name="Chovatia M."/>
            <person name="Cooper J."/>
            <person name="Damon W."/>
            <person name="Desjardin D."/>
            <person name="Finy P."/>
            <person name="Geml J."/>
            <person name="Haridas S."/>
            <person name="Hughes K."/>
            <person name="Justo A."/>
            <person name="Karasinski D."/>
            <person name="Kautmanova I."/>
            <person name="Kiss B."/>
            <person name="Kocsube S."/>
            <person name="Kotiranta H."/>
            <person name="LaButti K.M."/>
            <person name="Lechner B.E."/>
            <person name="Liimatainen K."/>
            <person name="Lipzen A."/>
            <person name="Lukacs Z."/>
            <person name="Mihaltcheva S."/>
            <person name="Morgado L.N."/>
            <person name="Niskanen T."/>
            <person name="Noordeloos M.E."/>
            <person name="Ohm R.A."/>
            <person name="Ortiz-Santana B."/>
            <person name="Ovrebo C."/>
            <person name="Racz N."/>
            <person name="Riley R."/>
            <person name="Savchenko A."/>
            <person name="Shiryaev A."/>
            <person name="Soop K."/>
            <person name="Spirin V."/>
            <person name="Szebenyi C."/>
            <person name="Tomsovsky M."/>
            <person name="Tulloss R.E."/>
            <person name="Uehling J."/>
            <person name="Grigoriev I.V."/>
            <person name="Vagvolgyi C."/>
            <person name="Papp T."/>
            <person name="Martin F.M."/>
            <person name="Miettinen O."/>
            <person name="Hibbett D.S."/>
            <person name="Nagy L.G."/>
        </authorList>
    </citation>
    <scope>NUCLEOTIDE SEQUENCE [LARGE SCALE GENOMIC DNA]</scope>
    <source>
        <strain evidence="2 3">CBS 166.37</strain>
    </source>
</reference>
<keyword evidence="3" id="KW-1185">Reference proteome</keyword>
<sequence length="96" mass="11045">MHRHRIGIAMGKNGTLHYTSLITIFIESAALIMMVGIIFTITFIFNFKAQYLFSRSLIHIQAIASFLIILRVCQGKAWSKRMVEKPRGNDTVHPRR</sequence>
<organism evidence="2 3">
    <name type="scientific">Crucibulum laeve</name>
    <dbReference type="NCBI Taxonomy" id="68775"/>
    <lineage>
        <taxon>Eukaryota</taxon>
        <taxon>Fungi</taxon>
        <taxon>Dikarya</taxon>
        <taxon>Basidiomycota</taxon>
        <taxon>Agaricomycotina</taxon>
        <taxon>Agaricomycetes</taxon>
        <taxon>Agaricomycetidae</taxon>
        <taxon>Agaricales</taxon>
        <taxon>Agaricineae</taxon>
        <taxon>Nidulariaceae</taxon>
        <taxon>Crucibulum</taxon>
    </lineage>
</organism>
<evidence type="ECO:0000313" key="2">
    <source>
        <dbReference type="EMBL" id="TFK32997.1"/>
    </source>
</evidence>
<protein>
    <submittedName>
        <fullName evidence="2">Uncharacterized protein</fullName>
    </submittedName>
</protein>
<dbReference type="AlphaFoldDB" id="A0A5C3LKC4"/>
<keyword evidence="1" id="KW-0472">Membrane</keyword>
<dbReference type="EMBL" id="ML213658">
    <property type="protein sequence ID" value="TFK32997.1"/>
    <property type="molecule type" value="Genomic_DNA"/>
</dbReference>